<proteinExistence type="predicted"/>
<feature type="transmembrane region" description="Helical" evidence="6">
    <location>
        <begin position="281"/>
        <end position="303"/>
    </location>
</feature>
<feature type="transmembrane region" description="Helical" evidence="6">
    <location>
        <begin position="765"/>
        <end position="791"/>
    </location>
</feature>
<keyword evidence="3 6" id="KW-0812">Transmembrane</keyword>
<name>A0A7W8DM13_9BACT</name>
<gene>
    <name evidence="8" type="ORF">HNQ65_004215</name>
</gene>
<keyword evidence="2" id="KW-1003">Cell membrane</keyword>
<feature type="transmembrane region" description="Helical" evidence="6">
    <location>
        <begin position="309"/>
        <end position="331"/>
    </location>
</feature>
<evidence type="ECO:0000256" key="4">
    <source>
        <dbReference type="ARBA" id="ARBA00022989"/>
    </source>
</evidence>
<feature type="transmembrane region" description="Helical" evidence="6">
    <location>
        <begin position="742"/>
        <end position="759"/>
    </location>
</feature>
<feature type="transmembrane region" description="Helical" evidence="6">
    <location>
        <begin position="376"/>
        <end position="399"/>
    </location>
</feature>
<evidence type="ECO:0000313" key="9">
    <source>
        <dbReference type="Proteomes" id="UP000590740"/>
    </source>
</evidence>
<dbReference type="InterPro" id="IPR004869">
    <property type="entry name" value="MMPL_dom"/>
</dbReference>
<evidence type="ECO:0000256" key="1">
    <source>
        <dbReference type="ARBA" id="ARBA00004651"/>
    </source>
</evidence>
<accession>A0A7W8DM13</accession>
<keyword evidence="9" id="KW-1185">Reference proteome</keyword>
<evidence type="ECO:0000256" key="2">
    <source>
        <dbReference type="ARBA" id="ARBA00022475"/>
    </source>
</evidence>
<evidence type="ECO:0000256" key="5">
    <source>
        <dbReference type="ARBA" id="ARBA00023136"/>
    </source>
</evidence>
<feature type="transmembrane region" description="Helical" evidence="6">
    <location>
        <begin position="649"/>
        <end position="668"/>
    </location>
</feature>
<evidence type="ECO:0000259" key="7">
    <source>
        <dbReference type="Pfam" id="PF03176"/>
    </source>
</evidence>
<comment type="subcellular location">
    <subcellularLocation>
        <location evidence="1">Cell membrane</location>
        <topology evidence="1">Multi-pass membrane protein</topology>
    </subcellularLocation>
</comment>
<dbReference type="EMBL" id="JACHIG010000010">
    <property type="protein sequence ID" value="MBB5034610.1"/>
    <property type="molecule type" value="Genomic_DNA"/>
</dbReference>
<dbReference type="GO" id="GO:0005886">
    <property type="term" value="C:plasma membrane"/>
    <property type="evidence" value="ECO:0007669"/>
    <property type="project" value="UniProtKB-SubCell"/>
</dbReference>
<feature type="transmembrane region" description="Helical" evidence="6">
    <location>
        <begin position="256"/>
        <end position="274"/>
    </location>
</feature>
<dbReference type="PANTHER" id="PTHR33406">
    <property type="entry name" value="MEMBRANE PROTEIN MJ1562-RELATED"/>
    <property type="match status" value="1"/>
</dbReference>
<feature type="transmembrane region" description="Helical" evidence="6">
    <location>
        <begin position="701"/>
        <end position="721"/>
    </location>
</feature>
<dbReference type="SUPFAM" id="SSF82866">
    <property type="entry name" value="Multidrug efflux transporter AcrB transmembrane domain"/>
    <property type="match status" value="2"/>
</dbReference>
<dbReference type="PANTHER" id="PTHR33406:SF13">
    <property type="entry name" value="MEMBRANE PROTEIN YDFJ"/>
    <property type="match status" value="1"/>
</dbReference>
<comment type="caution">
    <text evidence="8">The sequence shown here is derived from an EMBL/GenBank/DDBJ whole genome shotgun (WGS) entry which is preliminary data.</text>
</comment>
<dbReference type="RefSeq" id="WP_184342585.1">
    <property type="nucleotide sequence ID" value="NZ_JACHIG010000010.1"/>
</dbReference>
<dbReference type="Gene3D" id="1.20.1640.10">
    <property type="entry name" value="Multidrug efflux transporter AcrB transmembrane domain"/>
    <property type="match status" value="2"/>
</dbReference>
<dbReference type="Pfam" id="PF03176">
    <property type="entry name" value="MMPL"/>
    <property type="match status" value="1"/>
</dbReference>
<reference evidence="8 9" key="1">
    <citation type="submission" date="2020-08" db="EMBL/GenBank/DDBJ databases">
        <title>Genomic Encyclopedia of Type Strains, Phase IV (KMG-IV): sequencing the most valuable type-strain genomes for metagenomic binning, comparative biology and taxonomic classification.</title>
        <authorList>
            <person name="Goeker M."/>
        </authorList>
    </citation>
    <scope>NUCLEOTIDE SEQUENCE [LARGE SCALE GENOMIC DNA]</scope>
    <source>
        <strain evidence="8 9">DSM 12252</strain>
    </source>
</reference>
<keyword evidence="4 6" id="KW-1133">Transmembrane helix</keyword>
<evidence type="ECO:0000313" key="8">
    <source>
        <dbReference type="EMBL" id="MBB5034610.1"/>
    </source>
</evidence>
<feature type="transmembrane region" description="Helical" evidence="6">
    <location>
        <begin position="675"/>
        <end position="695"/>
    </location>
</feature>
<dbReference type="InterPro" id="IPR050545">
    <property type="entry name" value="Mycobact_MmpL"/>
</dbReference>
<feature type="domain" description="Membrane transport protein MMPL" evidence="7">
    <location>
        <begin position="180"/>
        <end position="391"/>
    </location>
</feature>
<dbReference type="Proteomes" id="UP000590740">
    <property type="component" value="Unassembled WGS sequence"/>
</dbReference>
<keyword evidence="5 6" id="KW-0472">Membrane</keyword>
<organism evidence="8 9">
    <name type="scientific">Prosthecobacter vanneervenii</name>
    <dbReference type="NCBI Taxonomy" id="48466"/>
    <lineage>
        <taxon>Bacteria</taxon>
        <taxon>Pseudomonadati</taxon>
        <taxon>Verrucomicrobiota</taxon>
        <taxon>Verrucomicrobiia</taxon>
        <taxon>Verrucomicrobiales</taxon>
        <taxon>Verrucomicrobiaceae</taxon>
        <taxon>Prosthecobacter</taxon>
    </lineage>
</organism>
<evidence type="ECO:0000256" key="6">
    <source>
        <dbReference type="SAM" id="Phobius"/>
    </source>
</evidence>
<protein>
    <submittedName>
        <fullName evidence="8">Putative RND superfamily exporter protein</fullName>
    </submittedName>
</protein>
<feature type="transmembrane region" description="Helical" evidence="6">
    <location>
        <begin position="351"/>
        <end position="370"/>
    </location>
</feature>
<sequence>MKKPALLRLSFLLLVIVAGVFGVSRLDFDVDPLSLLPQGLPGLQGTRLLREQKRNLLIISVQAEDPSLVEVTAEALAEHLSTRPELCASVRSKSLLQSDPAIIAEVVAYLWLNAPPEEVQKLIASLDPASIAALLAKSKEAAGSSLDLQNATLAGYDPLGLARGALGLMNTSGGDMSSLMGDEFSSADGTLRLLFVTPPGQALADYRAANAWLTQIKTEVREKWLPQQGELKGVKIGFTGDPAFQAEIATGMEGDMRQSIGAVTFIVGFLFWLLHRSVKPLLWLMLAILCANLITLGTAGAIYGSLNVMSMGFAAILTGLIEDFGVVGLHVAREHPGEGFGRICRRALPSVAWSAISIAGIFAMLGLSQLPGVAQLGILSALGVLIGAAVMIFGFLPLGMKAGKLEEHHGSVRVALKMQGVMVGVVLAALVASTVVIGWKGLPRMDFGSAVLRPEKSEAFDVFEAVEQRMLNSSSEPGRNMPLVFAAKDASTLRQSIVATQKALKSQEVEAHLLPLALVPDAEAQKANLSALQSLTTREELLKQAIDAAGFTEVAFALTQRVLGQWREWAAAKPALPLWPKPVVLENLGDIVSQHVEHGMMAVGSVRLAQGRTLETAPVLHAVEKIPGAHAAGWAFLRTSLEPLLKKEILRVCVPTVVIACVLFLLVFHGWRERVFALLTLTASGWILLGGMSAWSLTWNLMSVGAVPLCLGLGLDFTIHVMHSLREPGMSRERIASLGRSLAYCGLSTGLAFGALAVGSNRGLITLGMTAMIGVLTVLVTAAFALPWVWYRRKG</sequence>
<dbReference type="AlphaFoldDB" id="A0A7W8DM13"/>
<evidence type="ECO:0000256" key="3">
    <source>
        <dbReference type="ARBA" id="ARBA00022692"/>
    </source>
</evidence>
<feature type="transmembrane region" description="Helical" evidence="6">
    <location>
        <begin position="420"/>
        <end position="439"/>
    </location>
</feature>